<dbReference type="SMART" id="SM00494">
    <property type="entry name" value="ChtBD2"/>
    <property type="match status" value="1"/>
</dbReference>
<feature type="region of interest" description="Disordered" evidence="1">
    <location>
        <begin position="363"/>
        <end position="388"/>
    </location>
</feature>
<dbReference type="Pfam" id="PF01607">
    <property type="entry name" value="CBM_14"/>
    <property type="match status" value="1"/>
</dbReference>
<organism evidence="4 5">
    <name type="scientific">Nicrophorus vespilloides</name>
    <name type="common">Boreal carrion beetle</name>
    <dbReference type="NCBI Taxonomy" id="110193"/>
    <lineage>
        <taxon>Eukaryota</taxon>
        <taxon>Metazoa</taxon>
        <taxon>Ecdysozoa</taxon>
        <taxon>Arthropoda</taxon>
        <taxon>Hexapoda</taxon>
        <taxon>Insecta</taxon>
        <taxon>Pterygota</taxon>
        <taxon>Neoptera</taxon>
        <taxon>Endopterygota</taxon>
        <taxon>Coleoptera</taxon>
        <taxon>Polyphaga</taxon>
        <taxon>Staphyliniformia</taxon>
        <taxon>Silphidae</taxon>
        <taxon>Nicrophorinae</taxon>
        <taxon>Nicrophorus</taxon>
    </lineage>
</organism>
<protein>
    <submittedName>
        <fullName evidence="5">Uncharacterized protein LOC108565779 isoform X1</fullName>
    </submittedName>
</protein>
<keyword evidence="2" id="KW-0732">Signal</keyword>
<gene>
    <name evidence="5" type="primary">LOC108565779</name>
</gene>
<dbReference type="Proteomes" id="UP000695000">
    <property type="component" value="Unplaced"/>
</dbReference>
<dbReference type="RefSeq" id="XP_017780881.1">
    <property type="nucleotide sequence ID" value="XM_017925392.1"/>
</dbReference>
<proteinExistence type="predicted"/>
<evidence type="ECO:0000256" key="2">
    <source>
        <dbReference type="SAM" id="SignalP"/>
    </source>
</evidence>
<evidence type="ECO:0000313" key="4">
    <source>
        <dbReference type="Proteomes" id="UP000695000"/>
    </source>
</evidence>
<dbReference type="PROSITE" id="PS50940">
    <property type="entry name" value="CHIT_BIND_II"/>
    <property type="match status" value="1"/>
</dbReference>
<sequence>MGGRDRFSVTLWVMWCALYVSAEPQFQKRQFSCEGRAAGYYADVESGCQIYHMCDGLGRQFSYTCPNTTLFQQRMLICDHWYMVNCSKSEVDYSANLLIGQKGKPFVEDDEENPYHRTPRPDLLANPSSDEYNIIYRIGRAQQGTNKNLVGVDSRNKDDSGEPAYFLPSHWSTEYTKSTTEKTKAAAAKKEPKVNFKSNYKATTPVYPKIAPTREALNEYEQSLPKNEETHVNFKSNYKATTPVYPKIAPTREPLIDDEQSLPKNEETHVNFKSNFKATTPVYPKIAPTKQPLIGNDQQFARNDEETHVNFKSNYKATTPVYPKIAPTVEPLSFSENEQNPLRTILTAPKRVNFKSNFKATTPVYPTSVEPEEPLAEEEVEQESDGPYGLSSIVEPPKGPEAPRRNRVVFESTHKATTPVYPKFVPSEEPLAIEEAAIDPNQPGISTVIQPPKSYSENVRNTIIQKPSIYYEPPAAKESPAIRTRVSADKSLAELRRFFLIPDYVFPLDASAVRPNYNEGPSSFQVNPFAQGIMQRDHAYA</sequence>
<dbReference type="SUPFAM" id="SSF57625">
    <property type="entry name" value="Invertebrate chitin-binding proteins"/>
    <property type="match status" value="1"/>
</dbReference>
<feature type="signal peptide" evidence="2">
    <location>
        <begin position="1"/>
        <end position="22"/>
    </location>
</feature>
<dbReference type="PANTHER" id="PTHR22933:SF44">
    <property type="entry name" value="RE15157P"/>
    <property type="match status" value="1"/>
</dbReference>
<reference evidence="5" key="1">
    <citation type="submission" date="2025-08" db="UniProtKB">
        <authorList>
            <consortium name="RefSeq"/>
        </authorList>
    </citation>
    <scope>IDENTIFICATION</scope>
    <source>
        <tissue evidence="5">Whole Larva</tissue>
    </source>
</reference>
<dbReference type="InterPro" id="IPR036508">
    <property type="entry name" value="Chitin-bd_dom_sf"/>
</dbReference>
<feature type="domain" description="Chitin-binding type-2" evidence="3">
    <location>
        <begin position="30"/>
        <end position="88"/>
    </location>
</feature>
<keyword evidence="4" id="KW-1185">Reference proteome</keyword>
<feature type="chain" id="PRO_5046882933" evidence="2">
    <location>
        <begin position="23"/>
        <end position="541"/>
    </location>
</feature>
<evidence type="ECO:0000259" key="3">
    <source>
        <dbReference type="PROSITE" id="PS50940"/>
    </source>
</evidence>
<evidence type="ECO:0000256" key="1">
    <source>
        <dbReference type="SAM" id="MobiDB-lite"/>
    </source>
</evidence>
<dbReference type="PANTHER" id="PTHR22933">
    <property type="entry name" value="FI18007P1-RELATED"/>
    <property type="match status" value="1"/>
</dbReference>
<evidence type="ECO:0000313" key="5">
    <source>
        <dbReference type="RefSeq" id="XP_017780881.1"/>
    </source>
</evidence>
<feature type="compositionally biased region" description="Acidic residues" evidence="1">
    <location>
        <begin position="370"/>
        <end position="384"/>
    </location>
</feature>
<dbReference type="InterPro" id="IPR002557">
    <property type="entry name" value="Chitin-bd_dom"/>
</dbReference>
<dbReference type="InterPro" id="IPR052976">
    <property type="entry name" value="Scoloptoxin-like"/>
</dbReference>
<dbReference type="Gene3D" id="2.170.140.10">
    <property type="entry name" value="Chitin binding domain"/>
    <property type="match status" value="1"/>
</dbReference>
<accession>A0ABM1N231</accession>
<dbReference type="GeneID" id="108565779"/>
<name>A0ABM1N231_NICVS</name>